<dbReference type="Pfam" id="PF12762">
    <property type="entry name" value="DDE_Tnp_IS1595"/>
    <property type="match status" value="1"/>
</dbReference>
<dbReference type="NCBIfam" id="NF033547">
    <property type="entry name" value="transpos_IS1595"/>
    <property type="match status" value="1"/>
</dbReference>
<sequence length="345" mass="39568">MPKSLILSLLKRVAAIDLPEILIEVEKGIFKSDLSKLQNEIQETRYSSGQYKCPFCDDDHIVKNGKFNGNQRYLCRNCRKSFSQQTQTPTAYSKKKTKVWIDYIECMIKGYSLRGCAEECQINLATAFFWRHKILDALSSFMGTGEVDGLVEADECYLRYSYKGNHSKSKKFTMPRAPRKRGGDSVGKRGLSSEQVCIGTALDRTGNILIGMIGKGRVKYENLKRFFEGHIAPHSILCTDSAHGYRKLATQLNLDHRAIPSGKHMKGIYHIQHINAFHSNFKSFLEKFRGVSTKHLNSYLMWFKWIELFKDEKELLKIQKVYVQSQASYSSISNETIRTKVPSFI</sequence>
<proteinExistence type="predicted"/>
<reference evidence="2" key="1">
    <citation type="journal article" date="2019" name="Nat. Med.">
        <title>A library of human gut bacterial isolates paired with longitudinal multiomics data enables mechanistic microbiome research.</title>
        <authorList>
            <person name="Poyet M."/>
            <person name="Groussin M."/>
            <person name="Gibbons S.M."/>
            <person name="Avila-Pacheco J."/>
            <person name="Jiang X."/>
            <person name="Kearney S.M."/>
            <person name="Perrotta A.R."/>
            <person name="Berdy B."/>
            <person name="Zhao S."/>
            <person name="Lieberman T.D."/>
            <person name="Swanson P.K."/>
            <person name="Smith M."/>
            <person name="Roesemann S."/>
            <person name="Alexander J.E."/>
            <person name="Rich S.A."/>
            <person name="Livny J."/>
            <person name="Vlamakis H."/>
            <person name="Clish C."/>
            <person name="Bullock K."/>
            <person name="Deik A."/>
            <person name="Scott J."/>
            <person name="Pierce K.A."/>
            <person name="Xavier R.J."/>
            <person name="Alm E.J."/>
        </authorList>
    </citation>
    <scope>NUCLEOTIDE SEQUENCE</scope>
    <source>
        <strain evidence="2">BIOML-A179</strain>
    </source>
</reference>
<dbReference type="AlphaFoldDB" id="A0A6G2CLE4"/>
<feature type="compositionally biased region" description="Basic residues" evidence="1">
    <location>
        <begin position="169"/>
        <end position="180"/>
    </location>
</feature>
<dbReference type="EMBL" id="WMQV01000006">
    <property type="protein sequence ID" value="MTL93744.1"/>
    <property type="molecule type" value="Genomic_DNA"/>
</dbReference>
<dbReference type="PANTHER" id="PTHR33293">
    <property type="entry name" value="INSERTION ELEMENT IS1 1 PROTEIN INSB-RELATED"/>
    <property type="match status" value="1"/>
</dbReference>
<evidence type="ECO:0000256" key="1">
    <source>
        <dbReference type="SAM" id="MobiDB-lite"/>
    </source>
</evidence>
<name>A0A6G2CLE4_9FIRM</name>
<feature type="region of interest" description="Disordered" evidence="1">
    <location>
        <begin position="169"/>
        <end position="189"/>
    </location>
</feature>
<protein>
    <submittedName>
        <fullName evidence="2">IS1595 family transposase</fullName>
    </submittedName>
</protein>
<evidence type="ECO:0000313" key="2">
    <source>
        <dbReference type="EMBL" id="MTL93744.1"/>
    </source>
</evidence>
<dbReference type="SMART" id="SM01126">
    <property type="entry name" value="DDE_Tnp_IS1595"/>
    <property type="match status" value="1"/>
</dbReference>
<dbReference type="PANTHER" id="PTHR33293:SF1">
    <property type="entry name" value="INSERTION ELEMENT IS1 1 PROTEIN INSB-RELATED"/>
    <property type="match status" value="1"/>
</dbReference>
<dbReference type="InterPro" id="IPR051354">
    <property type="entry name" value="Transposase_27_IS1"/>
</dbReference>
<comment type="caution">
    <text evidence="2">The sequence shown here is derived from an EMBL/GenBank/DDBJ whole genome shotgun (WGS) entry which is preliminary data.</text>
</comment>
<gene>
    <name evidence="2" type="ORF">GMA64_04320</name>
</gene>
<dbReference type="InterPro" id="IPR024445">
    <property type="entry name" value="Tnp_ISXO2-like"/>
</dbReference>
<accession>A0A6G2CLE4</accession>
<dbReference type="RefSeq" id="WP_129821457.1">
    <property type="nucleotide sequence ID" value="NZ_RCYV01000009.1"/>
</dbReference>
<organism evidence="2">
    <name type="scientific">Turicibacter sanguinis</name>
    <dbReference type="NCBI Taxonomy" id="154288"/>
    <lineage>
        <taxon>Bacteria</taxon>
        <taxon>Bacillati</taxon>
        <taxon>Bacillota</taxon>
        <taxon>Erysipelotrichia</taxon>
        <taxon>Erysipelotrichales</taxon>
        <taxon>Turicibacteraceae</taxon>
        <taxon>Turicibacter</taxon>
    </lineage>
</organism>